<evidence type="ECO:0000313" key="4">
    <source>
        <dbReference type="Proteomes" id="UP000831156"/>
    </source>
</evidence>
<gene>
    <name evidence="3" type="ORF">PGABG01_1032400</name>
</gene>
<dbReference type="InterPro" id="IPR016024">
    <property type="entry name" value="ARM-type_fold"/>
</dbReference>
<dbReference type="InterPro" id="IPR011989">
    <property type="entry name" value="ARM-like"/>
</dbReference>
<keyword evidence="2" id="KW-1133">Transmembrane helix</keyword>
<organism evidence="3 4">
    <name type="scientific">Plasmodium gaboni</name>
    <dbReference type="NCBI Taxonomy" id="647221"/>
    <lineage>
        <taxon>Eukaryota</taxon>
        <taxon>Sar</taxon>
        <taxon>Alveolata</taxon>
        <taxon>Apicomplexa</taxon>
        <taxon>Aconoidasida</taxon>
        <taxon>Haemosporida</taxon>
        <taxon>Plasmodiidae</taxon>
        <taxon>Plasmodium</taxon>
        <taxon>Plasmodium (Laverania)</taxon>
    </lineage>
</organism>
<feature type="transmembrane region" description="Helical" evidence="2">
    <location>
        <begin position="259"/>
        <end position="279"/>
    </location>
</feature>
<dbReference type="Gene3D" id="1.25.10.10">
    <property type="entry name" value="Leucine-rich Repeat Variant"/>
    <property type="match status" value="2"/>
</dbReference>
<feature type="transmembrane region" description="Helical" evidence="2">
    <location>
        <begin position="291"/>
        <end position="311"/>
    </location>
</feature>
<keyword evidence="2" id="KW-0472">Membrane</keyword>
<name>A0ABY1UNF8_9APIC</name>
<feature type="transmembrane region" description="Helical" evidence="2">
    <location>
        <begin position="929"/>
        <end position="949"/>
    </location>
</feature>
<keyword evidence="2" id="KW-0812">Transmembrane</keyword>
<feature type="region of interest" description="Disordered" evidence="1">
    <location>
        <begin position="1064"/>
        <end position="1084"/>
    </location>
</feature>
<evidence type="ECO:0008006" key="5">
    <source>
        <dbReference type="Google" id="ProtNLM"/>
    </source>
</evidence>
<protein>
    <recommendedName>
        <fullName evidence="5">Symplekin C-terminal domain-containing protein</fullName>
    </recommendedName>
</protein>
<keyword evidence="4" id="KW-1185">Reference proteome</keyword>
<feature type="compositionally biased region" description="Basic and acidic residues" evidence="1">
    <location>
        <begin position="1071"/>
        <end position="1084"/>
    </location>
</feature>
<dbReference type="EMBL" id="LT969433">
    <property type="protein sequence ID" value="SOV15145.1"/>
    <property type="molecule type" value="Genomic_DNA"/>
</dbReference>
<evidence type="ECO:0000313" key="3">
    <source>
        <dbReference type="EMBL" id="SOV15145.1"/>
    </source>
</evidence>
<dbReference type="SUPFAM" id="SSF48371">
    <property type="entry name" value="ARM repeat"/>
    <property type="match status" value="2"/>
</dbReference>
<reference evidence="3" key="1">
    <citation type="submission" date="2016-09" db="EMBL/GenBank/DDBJ databases">
        <authorList>
            <consortium name="Pathogen Informatics"/>
            <person name="Sun Q."/>
            <person name="Inoue M."/>
        </authorList>
    </citation>
    <scope>NUCLEOTIDE SEQUENCE</scope>
</reference>
<dbReference type="Proteomes" id="UP000831156">
    <property type="component" value="Chromosome 10"/>
</dbReference>
<evidence type="ECO:0000256" key="1">
    <source>
        <dbReference type="SAM" id="MobiDB-lite"/>
    </source>
</evidence>
<proteinExistence type="predicted"/>
<sequence length="1635" mass="195730">MVNQKNGILSKLTGLTYNLFKLNIEDINEEVDENINPLEKAILYGNSGVKCRKILFLKDIMKLLNQINYENFLKYIYPLVVKLSNDDIEIQYEVCNRIGDLCAYLIQNNNHNDGCTDIMKLLFPIVERFIKNNENKNIIETIMKSLLILSTHINWKYRQKFILPFILSLISNDKYKYIGFILLIKLCYIFERNIFCSFLIPSIKLLLKKKDDLENKIYISCYLYNICKMLKEEDDLFHIFLLLKNLCNHQSDTIKIINIFNCTHISLLYSKNIFFYFFVPLYNHFLKNENIYVFYYSLINLFYFICIFEDINLIHPYYIHKMIFFFNNMFSSHTFTLNYLNETAKKKSNYFFLNNNNVNEQNGFNHITHKYQVSALHNSNNMNNNLKNKLSEIKENDIIYNSTYEDDKQNEEPCLIIDEIEDMDNAMKIKGISDNLYDIDVSYSKPEAIIQDSLNECEKLIKTENDVSECLSVNSEKENKNQNFYIMHEPYKCAQIYEPNGDISEHNVDIQKNNVRIIENNEILNGNNYQMCEMKEKAHKYSNQNNQKGEDLNEKFCNELYIENHKKDSYYIKNNINMITHLNNINKETEINGQIFNNELKDIYNKEESEKDKLKYNDESVEGTLKENYANEIINHTFITNSFKNDNENDPLYIEDKSNIIYMNKLNKSKRDNNINKDENLHMEHKSIPYIVNENISNDVLLKNDCQFLNDTYSIIPSIFYNNNLFNDLIINNSHFSISIKQFFEMYSNNYKFKHVVIENKENIDSIDSNGPFDDDNNTIKNIQNMNNMHDRNNSDYDYNTFYIHMNDKVLQDIDNTFINDRNIDIDIIKNCYYNEVELIKKNVAYGKMFVKRKNEDNKNKNKNLSSDNINYNNDETEDIYNVEKIDIDSIKQKFLFDSTNNVIVSHNINAVYITALHLPLLILVFKEYFFRFFSHIFYFICTYPYYIIRKTMAYNFYDILKNFFHSEFLQIDMDKFKKRGNEKRFNKILQKRNNMLYKEKVGKNILSEECVKDTMNSNNNKGRSGTKKGSLDIQINTMFNNDYATYYNMRRIQNMVIADEKLEKDNDDNNMEKSDKDEKENNITEGDLFKENIKIEDNIYSEHVLIDNEKKYENEKNVEDNIYQWSEKNVEDKISQSSEQNVEDNIYQWNEKNVEDKISQSSEQNVEDNIYQWNEKNVEDKICQSSEQNVEDNIYQWNEKNVEDKISQSSEQNVEDNIYQWNEKNVEDKISQSSEQNVEDNIYQWNEKNVEDKISQSSEQNVEDNIYQWNEKNVEDKISKSSENYITDSNNYEKHIRKLQNHINVNLYESDFFVNEENENFFFYKQFLMKYENMYKRHIQTFKKYYKEDDSPCFFFHFFIYYFLNDTNVLVKKAILKNYDKIITFFPYHIKLILISYLYNVIDYKILNYSLRKRVSKIVFKILKNVNDAKIIREYIFPIYLKLCKDDVATIRTYTASYFYIILQKGCPNLYKFFKGKGKILDIEEYEKDIFVSNEDGFKLKCEDFTRGREVLLIRKIINIFAMSKYYYDRQIFINICDGIISECPINLFLLYFLNPFINLSDDKIQVVRITWEMCVYNQLKKKGDFSNIANVYNKLEEMYLKYGKTTVSKINPIKYNNPDSTFIVAFDLHHISN</sequence>
<evidence type="ECO:0000256" key="2">
    <source>
        <dbReference type="SAM" id="Phobius"/>
    </source>
</evidence>
<accession>A0ABY1UNF8</accession>